<accession>A0AAD9Q7M7</accession>
<comment type="caution">
    <text evidence="1">The sequence shown here is derived from an EMBL/GenBank/DDBJ whole genome shotgun (WGS) entry which is preliminary data.</text>
</comment>
<sequence length="181" mass="20877">MVPFLLSDLEKQLRSIMSRFLTDSVNFRLTFTQLAKIDVTSNDNSKLSKAVNISIITKRGVDGLRKNEQITQQEQRQFQLDCKVFLTRTSDKLLEKCPLRLPVVCFLRCLDPQVGVERGLCINSEITEYNLKQKSVDALRKGDNIVHLRKSNSFRRTIKDMEKEGDGIDDQIETLKKRLES</sequence>
<organism evidence="1 2">
    <name type="scientific">Acropora cervicornis</name>
    <name type="common">Staghorn coral</name>
    <dbReference type="NCBI Taxonomy" id="6130"/>
    <lineage>
        <taxon>Eukaryota</taxon>
        <taxon>Metazoa</taxon>
        <taxon>Cnidaria</taxon>
        <taxon>Anthozoa</taxon>
        <taxon>Hexacorallia</taxon>
        <taxon>Scleractinia</taxon>
        <taxon>Astrocoeniina</taxon>
        <taxon>Acroporidae</taxon>
        <taxon>Acropora</taxon>
    </lineage>
</organism>
<evidence type="ECO:0000313" key="2">
    <source>
        <dbReference type="Proteomes" id="UP001249851"/>
    </source>
</evidence>
<reference evidence="1" key="1">
    <citation type="journal article" date="2023" name="G3 (Bethesda)">
        <title>Whole genome assembly and annotation of the endangered Caribbean coral Acropora cervicornis.</title>
        <authorList>
            <person name="Selwyn J.D."/>
            <person name="Vollmer S.V."/>
        </authorList>
    </citation>
    <scope>NUCLEOTIDE SEQUENCE</scope>
    <source>
        <strain evidence="1">K2</strain>
    </source>
</reference>
<protein>
    <submittedName>
        <fullName evidence="1">Uncharacterized protein</fullName>
    </submittedName>
</protein>
<evidence type="ECO:0000313" key="1">
    <source>
        <dbReference type="EMBL" id="KAK2556253.1"/>
    </source>
</evidence>
<name>A0AAD9Q7M7_ACRCE</name>
<reference evidence="1" key="2">
    <citation type="journal article" date="2023" name="Science">
        <title>Genomic signatures of disease resistance in endangered staghorn corals.</title>
        <authorList>
            <person name="Vollmer S.V."/>
            <person name="Selwyn J.D."/>
            <person name="Despard B.A."/>
            <person name="Roesel C.L."/>
        </authorList>
    </citation>
    <scope>NUCLEOTIDE SEQUENCE</scope>
    <source>
        <strain evidence="1">K2</strain>
    </source>
</reference>
<keyword evidence="2" id="KW-1185">Reference proteome</keyword>
<gene>
    <name evidence="1" type="ORF">P5673_021874</name>
</gene>
<dbReference type="AlphaFoldDB" id="A0AAD9Q7M7"/>
<dbReference type="EMBL" id="JARQWQ010000057">
    <property type="protein sequence ID" value="KAK2556253.1"/>
    <property type="molecule type" value="Genomic_DNA"/>
</dbReference>
<proteinExistence type="predicted"/>
<dbReference type="Proteomes" id="UP001249851">
    <property type="component" value="Unassembled WGS sequence"/>
</dbReference>